<evidence type="ECO:0000313" key="2">
    <source>
        <dbReference type="EMBL" id="OWK10959.1"/>
    </source>
</evidence>
<dbReference type="GO" id="GO:0140359">
    <property type="term" value="F:ABC-type transporter activity"/>
    <property type="evidence" value="ECO:0007669"/>
    <property type="project" value="InterPro"/>
</dbReference>
<comment type="caution">
    <text evidence="2">The sequence shown here is derived from an EMBL/GenBank/DDBJ whole genome shotgun (WGS) entry which is preliminary data.</text>
</comment>
<evidence type="ECO:0000313" key="3">
    <source>
        <dbReference type="Proteomes" id="UP000242450"/>
    </source>
</evidence>
<dbReference type="GO" id="GO:0016020">
    <property type="term" value="C:membrane"/>
    <property type="evidence" value="ECO:0007669"/>
    <property type="project" value="InterPro"/>
</dbReference>
<feature type="non-terminal residue" evidence="2">
    <location>
        <position position="183"/>
    </location>
</feature>
<dbReference type="SUPFAM" id="SSF52540">
    <property type="entry name" value="P-loop containing nucleoside triphosphate hydrolases"/>
    <property type="match status" value="1"/>
</dbReference>
<dbReference type="Proteomes" id="UP000242450">
    <property type="component" value="Chromosome 10"/>
</dbReference>
<feature type="domain" description="ABC transporter" evidence="1">
    <location>
        <begin position="2"/>
        <end position="89"/>
    </location>
</feature>
<dbReference type="InterPro" id="IPR026082">
    <property type="entry name" value="ABCA"/>
</dbReference>
<protein>
    <submittedName>
        <fullName evidence="2">ABCA3</fullName>
    </submittedName>
</protein>
<dbReference type="GO" id="GO:0005524">
    <property type="term" value="F:ATP binding"/>
    <property type="evidence" value="ECO:0007669"/>
    <property type="project" value="InterPro"/>
</dbReference>
<proteinExistence type="predicted"/>
<dbReference type="AlphaFoldDB" id="A0A212CY81"/>
<organism evidence="2 3">
    <name type="scientific">Cervus elaphus hippelaphus</name>
    <name type="common">European red deer</name>
    <dbReference type="NCBI Taxonomy" id="46360"/>
    <lineage>
        <taxon>Eukaryota</taxon>
        <taxon>Metazoa</taxon>
        <taxon>Chordata</taxon>
        <taxon>Craniata</taxon>
        <taxon>Vertebrata</taxon>
        <taxon>Euteleostomi</taxon>
        <taxon>Mammalia</taxon>
        <taxon>Eutheria</taxon>
        <taxon>Laurasiatheria</taxon>
        <taxon>Artiodactyla</taxon>
        <taxon>Ruminantia</taxon>
        <taxon>Pecora</taxon>
        <taxon>Cervidae</taxon>
        <taxon>Cervinae</taxon>
        <taxon>Cervus</taxon>
    </lineage>
</organism>
<dbReference type="InterPro" id="IPR027417">
    <property type="entry name" value="P-loop_NTPase"/>
</dbReference>
<dbReference type="Pfam" id="PF00005">
    <property type="entry name" value="ABC_tran"/>
    <property type="match status" value="1"/>
</dbReference>
<accession>A0A212CY81</accession>
<reference evidence="2 3" key="1">
    <citation type="journal article" date="2018" name="Mol. Genet. Genomics">
        <title>The red deer Cervus elaphus genome CerEla1.0: sequencing, annotating, genes, and chromosomes.</title>
        <authorList>
            <person name="Bana N.A."/>
            <person name="Nyiri A."/>
            <person name="Nagy J."/>
            <person name="Frank K."/>
            <person name="Nagy T."/>
            <person name="Steger V."/>
            <person name="Schiller M."/>
            <person name="Lakatos P."/>
            <person name="Sugar L."/>
            <person name="Horn P."/>
            <person name="Barta E."/>
            <person name="Orosz L."/>
        </authorList>
    </citation>
    <scope>NUCLEOTIDE SEQUENCE [LARGE SCALE GENOMIC DNA]</scope>
    <source>
        <strain evidence="2">Hungarian</strain>
    </source>
</reference>
<gene>
    <name evidence="2" type="ORF">Celaphus_00006994</name>
</gene>
<feature type="non-terminal residue" evidence="2">
    <location>
        <position position="1"/>
    </location>
</feature>
<dbReference type="Gene3D" id="3.40.50.300">
    <property type="entry name" value="P-loop containing nucleotide triphosphate hydrolases"/>
    <property type="match status" value="1"/>
</dbReference>
<sequence length="183" mass="20821">IRSRIGYCPQSDPMLSHMTGREMLIMYARLRGVPEPDIGMYVETFLHSMHMETHADKLVCTYSGGNKRKLNTAIALMGKSSVIFLDEPSTGMDPVARRHMWDTVTWICNSGKAIVISSHSMEECEALCTRLAIMVKGQFRCLGSPRHLKNKFGNIYTLTAKINIDDNEDKLEEFKEFIEINFP</sequence>
<dbReference type="PANTHER" id="PTHR19229">
    <property type="entry name" value="ATP-BINDING CASSETTE TRANSPORTER SUBFAMILY A ABCA"/>
    <property type="match status" value="1"/>
</dbReference>
<dbReference type="EMBL" id="MKHE01000010">
    <property type="protein sequence ID" value="OWK10959.1"/>
    <property type="molecule type" value="Genomic_DNA"/>
</dbReference>
<evidence type="ECO:0000259" key="1">
    <source>
        <dbReference type="Pfam" id="PF00005"/>
    </source>
</evidence>
<keyword evidence="3" id="KW-1185">Reference proteome</keyword>
<dbReference type="OrthoDB" id="6512918at2759"/>
<dbReference type="GO" id="GO:0005319">
    <property type="term" value="F:lipid transporter activity"/>
    <property type="evidence" value="ECO:0007669"/>
    <property type="project" value="TreeGrafter"/>
</dbReference>
<dbReference type="InterPro" id="IPR003439">
    <property type="entry name" value="ABC_transporter-like_ATP-bd"/>
</dbReference>
<dbReference type="PANTHER" id="PTHR19229:SF101">
    <property type="entry name" value="ATP-BINDING CASSETTE, SUB-FAMILY A (ABC1), MEMBER 16"/>
    <property type="match status" value="1"/>
</dbReference>
<dbReference type="GO" id="GO:0016887">
    <property type="term" value="F:ATP hydrolysis activity"/>
    <property type="evidence" value="ECO:0007669"/>
    <property type="project" value="InterPro"/>
</dbReference>
<name>A0A212CY81_CEREH</name>